<comment type="similarity">
    <text evidence="3 17">Belongs to the QueH family.</text>
</comment>
<keyword evidence="7 17" id="KW-0819">tRNA processing</keyword>
<dbReference type="OrthoDB" id="9801033at2"/>
<accession>Q0AX17</accession>
<dbReference type="HOGENOM" id="CLU_088177_1_1_9"/>
<evidence type="ECO:0000256" key="10">
    <source>
        <dbReference type="ARBA" id="ARBA00023002"/>
    </source>
</evidence>
<evidence type="ECO:0000256" key="11">
    <source>
        <dbReference type="ARBA" id="ARBA00023004"/>
    </source>
</evidence>
<dbReference type="AlphaFoldDB" id="Q0AX17"/>
<evidence type="ECO:0000256" key="13">
    <source>
        <dbReference type="ARBA" id="ARBA00023157"/>
    </source>
</evidence>
<keyword evidence="10 17" id="KW-0560">Oxidoreductase</keyword>
<evidence type="ECO:0000256" key="17">
    <source>
        <dbReference type="HAMAP-Rule" id="MF_02089"/>
    </source>
</evidence>
<dbReference type="GO" id="GO:0051539">
    <property type="term" value="F:4 iron, 4 sulfur cluster binding"/>
    <property type="evidence" value="ECO:0007669"/>
    <property type="project" value="UniProtKB-UniRule"/>
</dbReference>
<evidence type="ECO:0000256" key="4">
    <source>
        <dbReference type="ARBA" id="ARBA00012622"/>
    </source>
</evidence>
<evidence type="ECO:0000256" key="5">
    <source>
        <dbReference type="ARBA" id="ARBA00016895"/>
    </source>
</evidence>
<evidence type="ECO:0000256" key="7">
    <source>
        <dbReference type="ARBA" id="ARBA00022694"/>
    </source>
</evidence>
<keyword evidence="13 17" id="KW-1015">Disulfide bond</keyword>
<feature type="binding site" evidence="17">
    <location>
        <position position="87"/>
    </location>
    <ligand>
        <name>[4Fe-4S] cluster</name>
        <dbReference type="ChEBI" id="CHEBI:49883"/>
    </ligand>
</feature>
<dbReference type="HAMAP" id="MF_02089">
    <property type="entry name" value="QueH"/>
    <property type="match status" value="1"/>
</dbReference>
<evidence type="ECO:0000313" key="19">
    <source>
        <dbReference type="Proteomes" id="UP000001968"/>
    </source>
</evidence>
<dbReference type="GO" id="GO:0046872">
    <property type="term" value="F:metal ion binding"/>
    <property type="evidence" value="ECO:0007669"/>
    <property type="project" value="UniProtKB-KW"/>
</dbReference>
<feature type="disulfide bond" description="Redox-active" evidence="17">
    <location>
        <begin position="164"/>
        <end position="166"/>
    </location>
</feature>
<keyword evidence="8 17" id="KW-0479">Metal-binding</keyword>
<proteinExistence type="inferred from homology"/>
<sequence>MSKVLLHICCGPCASYPVPCLREEGFELMGYFYNPNIHPFTEYQKRKEALEDYARQVELKVVFEPDYKPVDYFQNITYRESRRCLLCYQMRLEQAAQIARKGKFDYFTTTLLVSKYQKHKLIREIGEAIGEKYELPFLYRDFREGFRQTGIIAREMGLYRQQYCGCLYSEMERYMPGNQPGIDLDN</sequence>
<evidence type="ECO:0000256" key="14">
    <source>
        <dbReference type="ARBA" id="ARBA00023284"/>
    </source>
</evidence>
<dbReference type="UniPathway" id="UPA00392"/>
<evidence type="ECO:0000256" key="3">
    <source>
        <dbReference type="ARBA" id="ARBA00008207"/>
    </source>
</evidence>
<comment type="pathway">
    <text evidence="2 17">tRNA modification; tRNA-queuosine biosynthesis.</text>
</comment>
<keyword evidence="14 17" id="KW-0676">Redox-active center</keyword>
<evidence type="ECO:0000256" key="8">
    <source>
        <dbReference type="ARBA" id="ARBA00022723"/>
    </source>
</evidence>
<dbReference type="GO" id="GO:0008616">
    <property type="term" value="P:tRNA queuosine(34) biosynthetic process"/>
    <property type="evidence" value="ECO:0007669"/>
    <property type="project" value="UniProtKB-UniRule"/>
</dbReference>
<evidence type="ECO:0000256" key="6">
    <source>
        <dbReference type="ARBA" id="ARBA00022485"/>
    </source>
</evidence>
<dbReference type="STRING" id="335541.Swol_1430"/>
<dbReference type="KEGG" id="swo:Swol_1430"/>
<dbReference type="RefSeq" id="WP_011640836.1">
    <property type="nucleotide sequence ID" value="NC_008346.1"/>
</dbReference>
<evidence type="ECO:0000256" key="1">
    <source>
        <dbReference type="ARBA" id="ARBA00002268"/>
    </source>
</evidence>
<dbReference type="PANTHER" id="PTHR36701">
    <property type="entry name" value="EPOXYQUEUOSINE REDUCTASE QUEH"/>
    <property type="match status" value="1"/>
</dbReference>
<feature type="binding site" evidence="17">
    <location>
        <position position="10"/>
    </location>
    <ligand>
        <name>[4Fe-4S] cluster</name>
        <dbReference type="ChEBI" id="CHEBI:49883"/>
    </ligand>
</feature>
<keyword evidence="19" id="KW-1185">Reference proteome</keyword>
<dbReference type="EC" id="1.17.99.6" evidence="4 17"/>
<feature type="binding site" evidence="17">
    <location>
        <position position="9"/>
    </location>
    <ligand>
        <name>[4Fe-4S] cluster</name>
        <dbReference type="ChEBI" id="CHEBI:49883"/>
    </ligand>
</feature>
<comment type="catalytic activity">
    <reaction evidence="16 17">
        <text>epoxyqueuosine(34) in tRNA + AH2 = queuosine(34) in tRNA + A + H2O</text>
        <dbReference type="Rhea" id="RHEA:32159"/>
        <dbReference type="Rhea" id="RHEA-COMP:18571"/>
        <dbReference type="Rhea" id="RHEA-COMP:18582"/>
        <dbReference type="ChEBI" id="CHEBI:13193"/>
        <dbReference type="ChEBI" id="CHEBI:15377"/>
        <dbReference type="ChEBI" id="CHEBI:17499"/>
        <dbReference type="ChEBI" id="CHEBI:194431"/>
        <dbReference type="ChEBI" id="CHEBI:194443"/>
        <dbReference type="EC" id="1.17.99.6"/>
    </reaction>
</comment>
<name>Q0AX17_SYNWW</name>
<comment type="function">
    <text evidence="1 17">Catalyzes the conversion of epoxyqueuosine (oQ) to queuosine (Q), which is a hypermodified base found in the wobble positions of tRNA(Asp), tRNA(Asn), tRNA(His) and tRNA(Tyr).</text>
</comment>
<evidence type="ECO:0000256" key="15">
    <source>
        <dbReference type="ARBA" id="ARBA00031446"/>
    </source>
</evidence>
<dbReference type="Pfam" id="PF02677">
    <property type="entry name" value="QueH"/>
    <property type="match status" value="1"/>
</dbReference>
<keyword evidence="9 17" id="KW-0671">Queuosine biosynthesis</keyword>
<dbReference type="GO" id="GO:0052693">
    <property type="term" value="F:epoxyqueuosine reductase activity"/>
    <property type="evidence" value="ECO:0007669"/>
    <property type="project" value="UniProtKB-UniRule"/>
</dbReference>
<dbReference type="PANTHER" id="PTHR36701:SF1">
    <property type="entry name" value="EPOXYQUEUOSINE REDUCTASE QUEH"/>
    <property type="match status" value="1"/>
</dbReference>
<keyword evidence="6 17" id="KW-0004">4Fe-4S</keyword>
<feature type="binding site" evidence="17">
    <location>
        <position position="84"/>
    </location>
    <ligand>
        <name>[4Fe-4S] cluster</name>
        <dbReference type="ChEBI" id="CHEBI:49883"/>
    </ligand>
</feature>
<reference evidence="19" key="1">
    <citation type="journal article" date="2010" name="Environ. Microbiol.">
        <title>The genome of Syntrophomonas wolfei: new insights into syntrophic metabolism and biohydrogen production.</title>
        <authorList>
            <person name="Sieber J.R."/>
            <person name="Sims D.R."/>
            <person name="Han C."/>
            <person name="Kim E."/>
            <person name="Lykidis A."/>
            <person name="Lapidus A.L."/>
            <person name="McDonnald E."/>
            <person name="Rohlin L."/>
            <person name="Culley D.E."/>
            <person name="Gunsalus R."/>
            <person name="McInerney M.J."/>
        </authorList>
    </citation>
    <scope>NUCLEOTIDE SEQUENCE [LARGE SCALE GENOMIC DNA]</scope>
    <source>
        <strain evidence="19">DSM 2245B / Goettingen</strain>
    </source>
</reference>
<evidence type="ECO:0000313" key="18">
    <source>
        <dbReference type="EMBL" id="ABI68737.1"/>
    </source>
</evidence>
<gene>
    <name evidence="17" type="primary">queH</name>
    <name evidence="18" type="ordered locus">Swol_1430</name>
</gene>
<keyword evidence="11 17" id="KW-0408">Iron</keyword>
<keyword evidence="12 17" id="KW-0411">Iron-sulfur</keyword>
<protein>
    <recommendedName>
        <fullName evidence="5 17">Epoxyqueuosine reductase QueH</fullName>
        <ecNumber evidence="4 17">1.17.99.6</ecNumber>
    </recommendedName>
    <alternativeName>
        <fullName evidence="15 17">Queuosine biosynthesis protein QueH</fullName>
    </alternativeName>
</protein>
<dbReference type="Proteomes" id="UP000001968">
    <property type="component" value="Chromosome"/>
</dbReference>
<evidence type="ECO:0000256" key="9">
    <source>
        <dbReference type="ARBA" id="ARBA00022785"/>
    </source>
</evidence>
<dbReference type="InterPro" id="IPR003828">
    <property type="entry name" value="QueH"/>
</dbReference>
<organism evidence="18 19">
    <name type="scientific">Syntrophomonas wolfei subsp. wolfei (strain DSM 2245B / Goettingen)</name>
    <dbReference type="NCBI Taxonomy" id="335541"/>
    <lineage>
        <taxon>Bacteria</taxon>
        <taxon>Bacillati</taxon>
        <taxon>Bacillota</taxon>
        <taxon>Clostridia</taxon>
        <taxon>Eubacteriales</taxon>
        <taxon>Syntrophomonadaceae</taxon>
        <taxon>Syntrophomonas</taxon>
    </lineage>
</organism>
<dbReference type="EMBL" id="CP000448">
    <property type="protein sequence ID" value="ABI68737.1"/>
    <property type="molecule type" value="Genomic_DNA"/>
</dbReference>
<evidence type="ECO:0000256" key="16">
    <source>
        <dbReference type="ARBA" id="ARBA00047415"/>
    </source>
</evidence>
<evidence type="ECO:0000256" key="2">
    <source>
        <dbReference type="ARBA" id="ARBA00004691"/>
    </source>
</evidence>
<dbReference type="eggNOG" id="COG1636">
    <property type="taxonomic scope" value="Bacteria"/>
</dbReference>
<evidence type="ECO:0000256" key="12">
    <source>
        <dbReference type="ARBA" id="ARBA00023014"/>
    </source>
</evidence>